<evidence type="ECO:0000313" key="2">
    <source>
        <dbReference type="EMBL" id="OMD30299.1"/>
    </source>
</evidence>
<dbReference type="STRING" id="189426.PODO_09920"/>
<keyword evidence="5" id="KW-1185">Reference proteome</keyword>
<dbReference type="EMBL" id="CP021965">
    <property type="protein sequence ID" value="AWV32882.1"/>
    <property type="molecule type" value="Genomic_DNA"/>
</dbReference>
<dbReference type="RefSeq" id="WP_036679330.1">
    <property type="nucleotide sequence ID" value="NZ_CP009428.1"/>
</dbReference>
<dbReference type="KEGG" id="pod:PODO_09920"/>
<gene>
    <name evidence="3" type="ORF">BJP51_16405</name>
    <name evidence="4" type="ORF">BSK47_06875</name>
    <name evidence="2" type="ORF">BSO21_18460</name>
    <name evidence="1" type="ORF">CD191_09780</name>
</gene>
<dbReference type="OrthoDB" id="2691759at2"/>
<evidence type="ECO:0000313" key="7">
    <source>
        <dbReference type="Proteomes" id="UP000187465"/>
    </source>
</evidence>
<evidence type="ECO:0000313" key="1">
    <source>
        <dbReference type="EMBL" id="AWV32882.1"/>
    </source>
</evidence>
<protein>
    <submittedName>
        <fullName evidence="4">Uncharacterized protein</fullName>
    </submittedName>
</protein>
<evidence type="ECO:0000313" key="6">
    <source>
        <dbReference type="Proteomes" id="UP000187323"/>
    </source>
</evidence>
<reference evidence="6 7" key="1">
    <citation type="submission" date="2016-10" db="EMBL/GenBank/DDBJ databases">
        <title>Paenibacillus species isolates.</title>
        <authorList>
            <person name="Beno S.M."/>
        </authorList>
    </citation>
    <scope>NUCLEOTIDE SEQUENCE [LARGE SCALE GENOMIC DNA]</scope>
    <source>
        <strain evidence="2 5">FSL H7-0433</strain>
        <strain evidence="3 7">FSL H7-0604</strain>
        <strain evidence="4 6">FSL H7-0918</strain>
    </source>
</reference>
<dbReference type="Proteomes" id="UP000187158">
    <property type="component" value="Unassembled WGS sequence"/>
</dbReference>
<name>A0A1R0Z2J9_9BACL</name>
<evidence type="ECO:0000313" key="4">
    <source>
        <dbReference type="EMBL" id="OME22618.1"/>
    </source>
</evidence>
<dbReference type="EMBL" id="MKQP01000018">
    <property type="protein sequence ID" value="OMD32165.1"/>
    <property type="molecule type" value="Genomic_DNA"/>
</dbReference>
<sequence>MKWVAQLPYYKIQREIRDGEQRSVASNRLMYLYQDRIVTRHREFPLKDIFDMSYRSMGDMGGMFYLHTSKGVYAYLIECDPERFIEAFKEQELNKN</sequence>
<dbReference type="Proteomes" id="UP000187323">
    <property type="component" value="Unassembled WGS sequence"/>
</dbReference>
<dbReference type="Proteomes" id="UP000187465">
    <property type="component" value="Unassembled WGS sequence"/>
</dbReference>
<dbReference type="Proteomes" id="UP000249163">
    <property type="component" value="Chromosome"/>
</dbReference>
<evidence type="ECO:0000313" key="5">
    <source>
        <dbReference type="Proteomes" id="UP000187158"/>
    </source>
</evidence>
<dbReference type="EMBL" id="MPVP01000122">
    <property type="protein sequence ID" value="OMD30299.1"/>
    <property type="molecule type" value="Genomic_DNA"/>
</dbReference>
<evidence type="ECO:0000313" key="3">
    <source>
        <dbReference type="EMBL" id="OMD32165.1"/>
    </source>
</evidence>
<dbReference type="EMBL" id="MPTO01000005">
    <property type="protein sequence ID" value="OME22618.1"/>
    <property type="molecule type" value="Genomic_DNA"/>
</dbReference>
<dbReference type="GeneID" id="31570534"/>
<organism evidence="4 6">
    <name type="scientific">Paenibacillus odorifer</name>
    <dbReference type="NCBI Taxonomy" id="189426"/>
    <lineage>
        <taxon>Bacteria</taxon>
        <taxon>Bacillati</taxon>
        <taxon>Bacillota</taxon>
        <taxon>Bacilli</taxon>
        <taxon>Bacillales</taxon>
        <taxon>Paenibacillaceae</taxon>
        <taxon>Paenibacillus</taxon>
    </lineage>
</organism>
<proteinExistence type="predicted"/>
<dbReference type="eggNOG" id="ENOG50330K0">
    <property type="taxonomic scope" value="Bacteria"/>
</dbReference>
<accession>A0A1R0Z2J9</accession>
<evidence type="ECO:0000313" key="8">
    <source>
        <dbReference type="Proteomes" id="UP000249163"/>
    </source>
</evidence>
<reference evidence="1 8" key="2">
    <citation type="submission" date="2017-06" db="EMBL/GenBank/DDBJ databases">
        <title>Complete genome sequence of Paenibacillus odorifer CBA7130.</title>
        <authorList>
            <person name="Nam Y.-D."/>
            <person name="Kang J."/>
            <person name="Chung W.-H."/>
        </authorList>
    </citation>
    <scope>NUCLEOTIDE SEQUENCE [LARGE SCALE GENOMIC DNA]</scope>
    <source>
        <strain evidence="1 8">CBA7130</strain>
    </source>
</reference>
<dbReference type="AlphaFoldDB" id="A0A1R0Z2J9"/>